<evidence type="ECO:0000256" key="7">
    <source>
        <dbReference type="ARBA" id="ARBA00022946"/>
    </source>
</evidence>
<dbReference type="InterPro" id="IPR027266">
    <property type="entry name" value="TrmE/GcvT-like"/>
</dbReference>
<dbReference type="Pfam" id="PF01571">
    <property type="entry name" value="GCV_T"/>
    <property type="match status" value="1"/>
</dbReference>
<comment type="subunit">
    <text evidence="4 11">The glycine cleavage system is composed of four proteins: P, T, L and H.</text>
</comment>
<keyword evidence="5 11" id="KW-0032">Aminotransferase</keyword>
<evidence type="ECO:0000256" key="11">
    <source>
        <dbReference type="RuleBase" id="RU003981"/>
    </source>
</evidence>
<dbReference type="PANTHER" id="PTHR43757">
    <property type="entry name" value="AMINOMETHYLTRANSFERASE"/>
    <property type="match status" value="1"/>
</dbReference>
<dbReference type="GO" id="GO:0005960">
    <property type="term" value="C:glycine cleavage complex"/>
    <property type="evidence" value="ECO:0007669"/>
    <property type="project" value="InterPro"/>
</dbReference>
<reference evidence="14" key="1">
    <citation type="submission" date="2024-06" db="EMBL/GenBank/DDBJ databases">
        <authorList>
            <person name="Liu X."/>
            <person name="Lenzi L."/>
            <person name="Haldenby T S."/>
            <person name="Uol C."/>
        </authorList>
    </citation>
    <scope>NUCLEOTIDE SEQUENCE</scope>
</reference>
<keyword evidence="6 11" id="KW-0808">Transferase</keyword>
<dbReference type="InterPro" id="IPR006222">
    <property type="entry name" value="GCVT_N"/>
</dbReference>
<dbReference type="Pfam" id="PF08669">
    <property type="entry name" value="GCV_T_C"/>
    <property type="match status" value="1"/>
</dbReference>
<dbReference type="Gene3D" id="2.40.30.110">
    <property type="entry name" value="Aminomethyltransferase beta-barrel domains"/>
    <property type="match status" value="1"/>
</dbReference>
<evidence type="ECO:0000256" key="5">
    <source>
        <dbReference type="ARBA" id="ARBA00022576"/>
    </source>
</evidence>
<dbReference type="InterPro" id="IPR013977">
    <property type="entry name" value="GcvT_C"/>
</dbReference>
<dbReference type="PANTHER" id="PTHR43757:SF16">
    <property type="entry name" value="AMINOMETHYLTRANSFERASE, MITOCHONDRIAL"/>
    <property type="match status" value="1"/>
</dbReference>
<dbReference type="SUPFAM" id="SSF103025">
    <property type="entry name" value="Folate-binding domain"/>
    <property type="match status" value="1"/>
</dbReference>
<evidence type="ECO:0000256" key="2">
    <source>
        <dbReference type="ARBA" id="ARBA00004173"/>
    </source>
</evidence>
<keyword evidence="7 11" id="KW-0809">Transit peptide</keyword>
<accession>A0AAV2T4C0</accession>
<sequence>MLRCGGFRVWTSLVPKCGQRLSHSDAAYHSQKKTPFYDFHIAHKAKLVDFCGYSLPIQYSSQNIIESHIHVREHCGIFDVSHMLQTKVSGDDRFSFMESLTVADLLGLKPGSGTLSVYTNPSGGIMDDLIVHVCKEPYLYVVSNACCADKIKTHLTTAMKTPFQSGKNVKIEFLDNALLAVQGPKAHSVIKDGIATSDISKFENLYFMETMLISSFFGLYEKSREIRITRCGYTGEDGYEISIPASLALPIGDRLCNNKEVRPIGLAARDTLRLEGGMCLYGNDLEESITPVEASLSWLISKRRRNEACTPRFPGYSRIKEQLKKKSEIGRRRIGLKGLKGPVPRHGMPIFCGVDTNQVGEVTSGCFSPTLKCNIAMAYVKPDYCANQTELFIEVRKKRYPFTVSTLPFVPNHYVKRP</sequence>
<proteinExistence type="inferred from homology"/>
<evidence type="ECO:0000256" key="6">
    <source>
        <dbReference type="ARBA" id="ARBA00022679"/>
    </source>
</evidence>
<dbReference type="AlphaFoldDB" id="A0AAV2T4C0"/>
<dbReference type="EMBL" id="CAXLJL010000123">
    <property type="protein sequence ID" value="CAL5132312.1"/>
    <property type="molecule type" value="Genomic_DNA"/>
</dbReference>
<evidence type="ECO:0000256" key="3">
    <source>
        <dbReference type="ARBA" id="ARBA00008609"/>
    </source>
</evidence>
<organism evidence="14 15">
    <name type="scientific">Calicophoron daubneyi</name>
    <name type="common">Rumen fluke</name>
    <name type="synonym">Paramphistomum daubneyi</name>
    <dbReference type="NCBI Taxonomy" id="300641"/>
    <lineage>
        <taxon>Eukaryota</taxon>
        <taxon>Metazoa</taxon>
        <taxon>Spiralia</taxon>
        <taxon>Lophotrochozoa</taxon>
        <taxon>Platyhelminthes</taxon>
        <taxon>Trematoda</taxon>
        <taxon>Digenea</taxon>
        <taxon>Plagiorchiida</taxon>
        <taxon>Pronocephalata</taxon>
        <taxon>Paramphistomoidea</taxon>
        <taxon>Paramphistomidae</taxon>
        <taxon>Calicophoron</taxon>
    </lineage>
</organism>
<dbReference type="PIRSF" id="PIRSF006487">
    <property type="entry name" value="GcvT"/>
    <property type="match status" value="1"/>
</dbReference>
<dbReference type="Gene3D" id="3.30.70.1400">
    <property type="entry name" value="Aminomethyltransferase beta-barrel domains"/>
    <property type="match status" value="1"/>
</dbReference>
<protein>
    <recommendedName>
        <fullName evidence="11">Aminomethyltransferase</fullName>
        <ecNumber evidence="11">2.1.2.10</ecNumber>
    </recommendedName>
    <alternativeName>
        <fullName evidence="11">Glycine cleavage system T protein</fullName>
    </alternativeName>
</protein>
<dbReference type="GO" id="GO:0005739">
    <property type="term" value="C:mitochondrion"/>
    <property type="evidence" value="ECO:0007669"/>
    <property type="project" value="UniProtKB-SubCell"/>
</dbReference>
<comment type="similarity">
    <text evidence="3 11">Belongs to the GcvT family.</text>
</comment>
<dbReference type="Gene3D" id="4.10.1250.10">
    <property type="entry name" value="Aminomethyltransferase fragment"/>
    <property type="match status" value="1"/>
</dbReference>
<gene>
    <name evidence="14" type="ORF">CDAUBV1_LOCUS5150</name>
</gene>
<feature type="domain" description="GCVT N-terminal" evidence="12">
    <location>
        <begin position="36"/>
        <end position="302"/>
    </location>
</feature>
<dbReference type="SUPFAM" id="SSF101790">
    <property type="entry name" value="Aminomethyltransferase beta-barrel domain"/>
    <property type="match status" value="1"/>
</dbReference>
<evidence type="ECO:0000259" key="13">
    <source>
        <dbReference type="Pfam" id="PF08669"/>
    </source>
</evidence>
<evidence type="ECO:0000256" key="8">
    <source>
        <dbReference type="ARBA" id="ARBA00023128"/>
    </source>
</evidence>
<dbReference type="GO" id="GO:0008483">
    <property type="term" value="F:transaminase activity"/>
    <property type="evidence" value="ECO:0007669"/>
    <property type="project" value="UniProtKB-KW"/>
</dbReference>
<dbReference type="InterPro" id="IPR028896">
    <property type="entry name" value="GcvT/YgfZ/DmdA"/>
</dbReference>
<name>A0AAV2T4C0_CALDB</name>
<evidence type="ECO:0000313" key="14">
    <source>
        <dbReference type="EMBL" id="CAL5132312.1"/>
    </source>
</evidence>
<evidence type="ECO:0000256" key="1">
    <source>
        <dbReference type="ARBA" id="ARBA00003631"/>
    </source>
</evidence>
<evidence type="ECO:0000313" key="15">
    <source>
        <dbReference type="Proteomes" id="UP001497525"/>
    </source>
</evidence>
<dbReference type="InterPro" id="IPR006223">
    <property type="entry name" value="GcvT"/>
</dbReference>
<dbReference type="GO" id="GO:0004047">
    <property type="term" value="F:aminomethyltransferase activity"/>
    <property type="evidence" value="ECO:0007669"/>
    <property type="project" value="UniProtKB-EC"/>
</dbReference>
<evidence type="ECO:0000256" key="9">
    <source>
        <dbReference type="ARBA" id="ARBA00047665"/>
    </source>
</evidence>
<feature type="binding site" evidence="10">
    <location>
        <position position="240"/>
    </location>
    <ligand>
        <name>substrate</name>
    </ligand>
</feature>
<dbReference type="Proteomes" id="UP001497525">
    <property type="component" value="Unassembled WGS sequence"/>
</dbReference>
<evidence type="ECO:0000256" key="4">
    <source>
        <dbReference type="ARBA" id="ARBA00011690"/>
    </source>
</evidence>
<dbReference type="NCBIfam" id="NF001567">
    <property type="entry name" value="PRK00389.1"/>
    <property type="match status" value="1"/>
</dbReference>
<dbReference type="EC" id="2.1.2.10" evidence="11"/>
<dbReference type="FunFam" id="3.30.70.1400:FF:000001">
    <property type="entry name" value="Aminomethyltransferase"/>
    <property type="match status" value="1"/>
</dbReference>
<comment type="catalytic activity">
    <reaction evidence="9 11">
        <text>N(6)-[(R)-S(8)-aminomethyldihydrolipoyl]-L-lysyl-[protein] + (6S)-5,6,7,8-tetrahydrofolate = N(6)-[(R)-dihydrolipoyl]-L-lysyl-[protein] + (6R)-5,10-methylene-5,6,7,8-tetrahydrofolate + NH4(+)</text>
        <dbReference type="Rhea" id="RHEA:16945"/>
        <dbReference type="Rhea" id="RHEA-COMP:10475"/>
        <dbReference type="Rhea" id="RHEA-COMP:10492"/>
        <dbReference type="ChEBI" id="CHEBI:15636"/>
        <dbReference type="ChEBI" id="CHEBI:28938"/>
        <dbReference type="ChEBI" id="CHEBI:57453"/>
        <dbReference type="ChEBI" id="CHEBI:83100"/>
        <dbReference type="ChEBI" id="CHEBI:83143"/>
        <dbReference type="EC" id="2.1.2.10"/>
    </reaction>
</comment>
<comment type="subcellular location">
    <subcellularLocation>
        <location evidence="2 11">Mitochondrion</location>
    </subcellularLocation>
</comment>
<dbReference type="InterPro" id="IPR029043">
    <property type="entry name" value="GcvT/YgfZ_C"/>
</dbReference>
<evidence type="ECO:0000259" key="12">
    <source>
        <dbReference type="Pfam" id="PF01571"/>
    </source>
</evidence>
<dbReference type="GO" id="GO:0006546">
    <property type="term" value="P:glycine catabolic process"/>
    <property type="evidence" value="ECO:0007669"/>
    <property type="project" value="InterPro"/>
</dbReference>
<dbReference type="NCBIfam" id="TIGR00528">
    <property type="entry name" value="gcvT"/>
    <property type="match status" value="1"/>
</dbReference>
<evidence type="ECO:0000256" key="10">
    <source>
        <dbReference type="PIRSR" id="PIRSR006487-1"/>
    </source>
</evidence>
<feature type="domain" description="Aminomethyltransferase C-terminal" evidence="13">
    <location>
        <begin position="331"/>
        <end position="410"/>
    </location>
</feature>
<comment type="caution">
    <text evidence="14">The sequence shown here is derived from an EMBL/GenBank/DDBJ whole genome shotgun (WGS) entry which is preliminary data.</text>
</comment>
<dbReference type="Gene3D" id="3.30.1360.120">
    <property type="entry name" value="Probable tRNA modification gtpase trme, domain 1"/>
    <property type="match status" value="1"/>
</dbReference>
<comment type="function">
    <text evidence="1 11">The glycine cleavage system catalyzes the degradation of glycine.</text>
</comment>
<keyword evidence="8 11" id="KW-0496">Mitochondrion</keyword>